<evidence type="ECO:0000313" key="13">
    <source>
        <dbReference type="Proteomes" id="UP000118842"/>
    </source>
</evidence>
<keyword evidence="10" id="KW-1233">Viral attachment to host adhesion receptor</keyword>
<dbReference type="Gene3D" id="2.60.90.30">
    <property type="entry name" value="Fiber protein 1, C-terminal domain"/>
    <property type="match status" value="1"/>
</dbReference>
<evidence type="ECO:0000256" key="11">
    <source>
        <dbReference type="ARBA" id="ARBA00023296"/>
    </source>
</evidence>
<dbReference type="PRINTS" id="PR00307">
    <property type="entry name" value="ADENOVSFIBRE"/>
</dbReference>
<keyword evidence="8" id="KW-0946">Virion</keyword>
<sequence>MQPAAKRPRDESSAVDLVYPFDEAVTAPLPPFIDVGGGLETEGLKLSLNVSSPLTLRNNAVALKIGSGLSVDSSGALQAAAAASVSPPLSNSGGTLHLSVGSGLTVADGALASSLTASPPLSISGDTLALAVGNGLAVSGGVLASSLNPAPPLQLLGDSISLSLGSGLAVQSGALVSSPAVTAPVTITNGALGLSVGDGLTVREGSLQAPTEMFSAVQGWDTLDNFSAVNIVSSAGVKFPASVFCERLNIRGLVVCTMALKLDTSQWSSYGSTAPSSDFVFRLGELFNSGVPSTYVPASAGSSYLTPHGGITTSTTSQSSGYVSPEGGTVVVFRPACSGAWANQFDVSQCTIVFPSEGGTVLHFSLQNKSGQTNYLFTPGITGTMLIYPISFSYLAANSL</sequence>
<organism evidence="12 13">
    <name type="scientific">Psittacine adenovirus 3</name>
    <dbReference type="NCBI Taxonomy" id="1580497"/>
    <lineage>
        <taxon>Viruses</taxon>
        <taxon>Varidnaviria</taxon>
        <taxon>Bamfordvirae</taxon>
        <taxon>Preplasmiviricota</taxon>
        <taxon>Polisuviricotina</taxon>
        <taxon>Pharingeaviricetes</taxon>
        <taxon>Rowavirales</taxon>
        <taxon>Adenoviridae</taxon>
        <taxon>Barthadenovirus</taxon>
        <taxon>Barthadenovirus amazonae</taxon>
        <taxon>Psittacine atadenovirus A</taxon>
    </lineage>
</organism>
<dbReference type="Gene3D" id="6.20.10.20">
    <property type="match status" value="3"/>
</dbReference>
<keyword evidence="5" id="KW-1048">Host nucleus</keyword>
<proteinExistence type="inferred from homology"/>
<evidence type="ECO:0000256" key="7">
    <source>
        <dbReference type="ARBA" id="ARBA00022804"/>
    </source>
</evidence>
<accession>A0A0A7JW88</accession>
<evidence type="ECO:0000256" key="9">
    <source>
        <dbReference type="ARBA" id="ARBA00022921"/>
    </source>
</evidence>
<evidence type="ECO:0000256" key="1">
    <source>
        <dbReference type="ARBA" id="ARBA00004147"/>
    </source>
</evidence>
<dbReference type="InterPro" id="IPR009013">
    <property type="entry name" value="Attachment_protein_shaft_sf"/>
</dbReference>
<evidence type="ECO:0000256" key="10">
    <source>
        <dbReference type="ARBA" id="ARBA00023165"/>
    </source>
</evidence>
<comment type="similarity">
    <text evidence="3">Belongs to the adenoviridae fiber family.</text>
</comment>
<dbReference type="EMBL" id="KJ675568">
    <property type="protein sequence ID" value="AIZ35780.1"/>
    <property type="molecule type" value="Genomic_DNA"/>
</dbReference>
<dbReference type="GO" id="GO:0019028">
    <property type="term" value="C:viral capsid"/>
    <property type="evidence" value="ECO:0007669"/>
    <property type="project" value="UniProtKB-KW"/>
</dbReference>
<dbReference type="RefSeq" id="YP_009112731.1">
    <property type="nucleotide sequence ID" value="NC_025962.1"/>
</dbReference>
<name>A0A0A7JW88_9ADEN</name>
<evidence type="ECO:0000313" key="12">
    <source>
        <dbReference type="EMBL" id="AIZ35780.1"/>
    </source>
</evidence>
<dbReference type="GeneID" id="22647557"/>
<keyword evidence="11" id="KW-1160">Virus entry into host cell</keyword>
<dbReference type="GO" id="GO:0007155">
    <property type="term" value="P:cell adhesion"/>
    <property type="evidence" value="ECO:0007669"/>
    <property type="project" value="InterPro"/>
</dbReference>
<comment type="subcellular location">
    <subcellularLocation>
        <location evidence="1">Host nucleus</location>
    </subcellularLocation>
    <subcellularLocation>
        <location evidence="2">Virion</location>
    </subcellularLocation>
</comment>
<keyword evidence="9" id="KW-0426">Late protein</keyword>
<reference evidence="12 13" key="1">
    <citation type="journal article" date="2014" name="PLoS Negl. Trop. Dis.">
        <title>A novel psittacine adenovirus identified during an outbreak of avian chlamydiosis and human psittacosis: zoonosis associated with virus-bacterium coinfection in birds.</title>
        <authorList>
            <person name="To K.K.W."/>
            <person name="Tse H."/>
            <person name="Chan W.M."/>
            <person name="Lau P.I.T."/>
            <person name="Luk G."/>
            <person name="Graydon R."/>
            <person name="Choi G."/>
            <person name="Chan J.F.W."/>
            <person name="Cheng V.C.C."/>
            <person name="Chan K.H."/>
            <person name="Yuen K.Y."/>
        </authorList>
    </citation>
    <scope>NUCLEOTIDE SEQUENCE [LARGE SCALE GENOMIC DNA]</scope>
    <source>
        <strain evidence="12">HKU/Parrot19</strain>
    </source>
</reference>
<keyword evidence="4" id="KW-0167">Capsid protein</keyword>
<keyword evidence="13" id="KW-1185">Reference proteome</keyword>
<dbReference type="Pfam" id="PF00608">
    <property type="entry name" value="Adeno_shaft"/>
    <property type="match status" value="5"/>
</dbReference>
<dbReference type="GO" id="GO:0098671">
    <property type="term" value="P:adhesion receptor-mediated virion attachment to host cell"/>
    <property type="evidence" value="ECO:0007669"/>
    <property type="project" value="UniProtKB-KW"/>
</dbReference>
<keyword evidence="7" id="KW-1161">Viral attachment to host cell</keyword>
<evidence type="ECO:0000256" key="6">
    <source>
        <dbReference type="ARBA" id="ARBA00022581"/>
    </source>
</evidence>
<dbReference type="InterPro" id="IPR000939">
    <property type="entry name" value="Adenobir_fibre_prot_rpt/shaft"/>
</dbReference>
<dbReference type="SUPFAM" id="SSF51225">
    <property type="entry name" value="Fibre shaft of virus attachment proteins"/>
    <property type="match status" value="1"/>
</dbReference>
<gene>
    <name evidence="12" type="ORF">PAV19gp19</name>
</gene>
<dbReference type="Gene3D" id="2.10.25.20">
    <property type="entry name" value="reovirus attachment protein sigma1, domain 1"/>
    <property type="match status" value="1"/>
</dbReference>
<protein>
    <submittedName>
        <fullName evidence="12">Fiber-2</fullName>
    </submittedName>
</protein>
<keyword evidence="6" id="KW-0945">Host-virus interaction</keyword>
<dbReference type="Proteomes" id="UP000118842">
    <property type="component" value="Segment"/>
</dbReference>
<evidence type="ECO:0000256" key="8">
    <source>
        <dbReference type="ARBA" id="ARBA00022844"/>
    </source>
</evidence>
<evidence type="ECO:0000256" key="4">
    <source>
        <dbReference type="ARBA" id="ARBA00022561"/>
    </source>
</evidence>
<evidence type="ECO:0000256" key="3">
    <source>
        <dbReference type="ARBA" id="ARBA00006685"/>
    </source>
</evidence>
<dbReference type="KEGG" id="vg:22647557"/>
<dbReference type="GO" id="GO:0046718">
    <property type="term" value="P:symbiont entry into host cell"/>
    <property type="evidence" value="ECO:0007669"/>
    <property type="project" value="UniProtKB-KW"/>
</dbReference>
<dbReference type="OrthoDB" id="15424at10239"/>
<dbReference type="InterPro" id="IPR038486">
    <property type="entry name" value="Fiber_prot_C_sf"/>
</dbReference>
<evidence type="ECO:0000256" key="5">
    <source>
        <dbReference type="ARBA" id="ARBA00022562"/>
    </source>
</evidence>
<evidence type="ECO:0000256" key="2">
    <source>
        <dbReference type="ARBA" id="ARBA00004328"/>
    </source>
</evidence>
<dbReference type="GO" id="GO:0042025">
    <property type="term" value="C:host cell nucleus"/>
    <property type="evidence" value="ECO:0007669"/>
    <property type="project" value="UniProtKB-SubCell"/>
</dbReference>
<dbReference type="InterPro" id="IPR000931">
    <property type="entry name" value="Adeno_fibre"/>
</dbReference>